<keyword evidence="3" id="KW-1185">Reference proteome</keyword>
<reference evidence="2 3" key="1">
    <citation type="submission" date="2019-05" db="EMBL/GenBank/DDBJ databases">
        <authorList>
            <person name="Lee S.D."/>
        </authorList>
    </citation>
    <scope>NUCLEOTIDE SEQUENCE [LARGE SCALE GENOMIC DNA]</scope>
    <source>
        <strain evidence="2 3">C5-26</strain>
    </source>
</reference>
<dbReference type="Proteomes" id="UP000320244">
    <property type="component" value="Unassembled WGS sequence"/>
</dbReference>
<proteinExistence type="predicted"/>
<dbReference type="EMBL" id="VCQV01000004">
    <property type="protein sequence ID" value="TWP38023.1"/>
    <property type="molecule type" value="Genomic_DNA"/>
</dbReference>
<gene>
    <name evidence="2" type="ORF">FGL98_04780</name>
</gene>
<dbReference type="Pfam" id="PF01738">
    <property type="entry name" value="DLH"/>
    <property type="match status" value="1"/>
</dbReference>
<name>A0A563E6Y5_9MICO</name>
<dbReference type="PANTHER" id="PTHR46623:SF10">
    <property type="entry name" value="CARBOXYMETHYLENEBUTENOLIDASE HOMOLOG"/>
    <property type="match status" value="1"/>
</dbReference>
<reference evidence="2 3" key="2">
    <citation type="submission" date="2019-08" db="EMBL/GenBank/DDBJ databases">
        <title>Jejuicoccus antrihumi gen. nov., sp. nov., a new member of the family Dermacoccaceae isolated from a cave.</title>
        <authorList>
            <person name="Schumann P."/>
            <person name="Kim I.S."/>
        </authorList>
    </citation>
    <scope>NUCLEOTIDE SEQUENCE [LARGE SCALE GENOMIC DNA]</scope>
    <source>
        <strain evidence="2 3">C5-26</strain>
    </source>
</reference>
<feature type="domain" description="Dienelactone hydrolase" evidence="1">
    <location>
        <begin position="16"/>
        <end position="246"/>
    </location>
</feature>
<organism evidence="2 3">
    <name type="scientific">Leekyejoonella antrihumi</name>
    <dbReference type="NCBI Taxonomy" id="1660198"/>
    <lineage>
        <taxon>Bacteria</taxon>
        <taxon>Bacillati</taxon>
        <taxon>Actinomycetota</taxon>
        <taxon>Actinomycetes</taxon>
        <taxon>Micrococcales</taxon>
        <taxon>Dermacoccaceae</taxon>
        <taxon>Leekyejoonella</taxon>
    </lineage>
</organism>
<dbReference type="Gene3D" id="3.40.50.1820">
    <property type="entry name" value="alpha/beta hydrolase"/>
    <property type="match status" value="1"/>
</dbReference>
<keyword evidence="2" id="KW-0378">Hydrolase</keyword>
<dbReference type="SUPFAM" id="SSF53474">
    <property type="entry name" value="alpha/beta-Hydrolases"/>
    <property type="match status" value="1"/>
</dbReference>
<comment type="caution">
    <text evidence="2">The sequence shown here is derived from an EMBL/GenBank/DDBJ whole genome shotgun (WGS) entry which is preliminary data.</text>
</comment>
<protein>
    <submittedName>
        <fullName evidence="2">Dienelactone hydrolase family protein</fullName>
    </submittedName>
</protein>
<dbReference type="OrthoDB" id="3208682at2"/>
<dbReference type="PANTHER" id="PTHR46623">
    <property type="entry name" value="CARBOXYMETHYLENEBUTENOLIDASE-RELATED"/>
    <property type="match status" value="1"/>
</dbReference>
<evidence type="ECO:0000259" key="1">
    <source>
        <dbReference type="Pfam" id="PF01738"/>
    </source>
</evidence>
<accession>A0A563E6Y5</accession>
<dbReference type="InterPro" id="IPR051049">
    <property type="entry name" value="Dienelactone_hydrolase-like"/>
</dbReference>
<evidence type="ECO:0000313" key="2">
    <source>
        <dbReference type="EMBL" id="TWP38023.1"/>
    </source>
</evidence>
<dbReference type="RefSeq" id="WP_146315593.1">
    <property type="nucleotide sequence ID" value="NZ_VCQV01000004.1"/>
</dbReference>
<dbReference type="InterPro" id="IPR002925">
    <property type="entry name" value="Dienelactn_hydro"/>
</dbReference>
<dbReference type="InterPro" id="IPR029058">
    <property type="entry name" value="AB_hydrolase_fold"/>
</dbReference>
<sequence length="249" mass="26475">MRSETTSITTPDGVADAYLSRPDNGDHPGVLLFIDAIGLRPRIEEMADRIASWGYVVLTPNLFYRTGKAADLAPKTDLSVPENREAFFADAMTRVKSLSTEQAMSDAGAYLDALQAQPGVTGRAVGTTGYCMGGRLSFVTAATYPDKVVAAGGFHAGGLVTDGPDSPHLLADKVSAELVFGHADNDRSMPAAAIEELEAALDRAGVTYTSEVYAGAAHGYTMADTATYNEDATEKHFHVLEDLLKRRLG</sequence>
<evidence type="ECO:0000313" key="3">
    <source>
        <dbReference type="Proteomes" id="UP000320244"/>
    </source>
</evidence>
<dbReference type="GO" id="GO:0016787">
    <property type="term" value="F:hydrolase activity"/>
    <property type="evidence" value="ECO:0007669"/>
    <property type="project" value="UniProtKB-KW"/>
</dbReference>
<dbReference type="AlphaFoldDB" id="A0A563E6Y5"/>